<protein>
    <recommendedName>
        <fullName evidence="3">NET domain-containing protein</fullName>
    </recommendedName>
</protein>
<dbReference type="EMBL" id="CM002924">
    <property type="protein sequence ID" value="KGN58229.1"/>
    <property type="molecule type" value="Genomic_DNA"/>
</dbReference>
<evidence type="ECO:0000313" key="4">
    <source>
        <dbReference type="EMBL" id="KGN58229.1"/>
    </source>
</evidence>
<dbReference type="InterPro" id="IPR038336">
    <property type="entry name" value="NET_sf"/>
</dbReference>
<gene>
    <name evidence="4" type="ORF">Csa_3G597280</name>
</gene>
<dbReference type="Gene3D" id="1.20.1270.220">
    <property type="match status" value="1"/>
</dbReference>
<reference evidence="4 5" key="1">
    <citation type="journal article" date="2009" name="Nat. Genet.">
        <title>The genome of the cucumber, Cucumis sativus L.</title>
        <authorList>
            <person name="Huang S."/>
            <person name="Li R."/>
            <person name="Zhang Z."/>
            <person name="Li L."/>
            <person name="Gu X."/>
            <person name="Fan W."/>
            <person name="Lucas W.J."/>
            <person name="Wang X."/>
            <person name="Xie B."/>
            <person name="Ni P."/>
            <person name="Ren Y."/>
            <person name="Zhu H."/>
            <person name="Li J."/>
            <person name="Lin K."/>
            <person name="Jin W."/>
            <person name="Fei Z."/>
            <person name="Li G."/>
            <person name="Staub J."/>
            <person name="Kilian A."/>
            <person name="van der Vossen E.A."/>
            <person name="Wu Y."/>
            <person name="Guo J."/>
            <person name="He J."/>
            <person name="Jia Z."/>
            <person name="Ren Y."/>
            <person name="Tian G."/>
            <person name="Lu Y."/>
            <person name="Ruan J."/>
            <person name="Qian W."/>
            <person name="Wang M."/>
            <person name="Huang Q."/>
            <person name="Li B."/>
            <person name="Xuan Z."/>
            <person name="Cao J."/>
            <person name="Asan"/>
            <person name="Wu Z."/>
            <person name="Zhang J."/>
            <person name="Cai Q."/>
            <person name="Bai Y."/>
            <person name="Zhao B."/>
            <person name="Han Y."/>
            <person name="Li Y."/>
            <person name="Li X."/>
            <person name="Wang S."/>
            <person name="Shi Q."/>
            <person name="Liu S."/>
            <person name="Cho W.K."/>
            <person name="Kim J.Y."/>
            <person name="Xu Y."/>
            <person name="Heller-Uszynska K."/>
            <person name="Miao H."/>
            <person name="Cheng Z."/>
            <person name="Zhang S."/>
            <person name="Wu J."/>
            <person name="Yang Y."/>
            <person name="Kang H."/>
            <person name="Li M."/>
            <person name="Liang H."/>
            <person name="Ren X."/>
            <person name="Shi Z."/>
            <person name="Wen M."/>
            <person name="Jian M."/>
            <person name="Yang H."/>
            <person name="Zhang G."/>
            <person name="Yang Z."/>
            <person name="Chen R."/>
            <person name="Liu S."/>
            <person name="Li J."/>
            <person name="Ma L."/>
            <person name="Liu H."/>
            <person name="Zhou Y."/>
            <person name="Zhao J."/>
            <person name="Fang X."/>
            <person name="Li G."/>
            <person name="Fang L."/>
            <person name="Li Y."/>
            <person name="Liu D."/>
            <person name="Zheng H."/>
            <person name="Zhang Y."/>
            <person name="Qin N."/>
            <person name="Li Z."/>
            <person name="Yang G."/>
            <person name="Yang S."/>
            <person name="Bolund L."/>
            <person name="Kristiansen K."/>
            <person name="Zheng H."/>
            <person name="Li S."/>
            <person name="Zhang X."/>
            <person name="Yang H."/>
            <person name="Wang J."/>
            <person name="Sun R."/>
            <person name="Zhang B."/>
            <person name="Jiang S."/>
            <person name="Wang J."/>
            <person name="Du Y."/>
            <person name="Li S."/>
        </authorList>
    </citation>
    <scope>NUCLEOTIDE SEQUENCE [LARGE SCALE GENOMIC DNA]</scope>
    <source>
        <strain evidence="5">cv. 9930</strain>
    </source>
</reference>
<organism evidence="4 5">
    <name type="scientific">Cucumis sativus</name>
    <name type="common">Cucumber</name>
    <dbReference type="NCBI Taxonomy" id="3659"/>
    <lineage>
        <taxon>Eukaryota</taxon>
        <taxon>Viridiplantae</taxon>
        <taxon>Streptophyta</taxon>
        <taxon>Embryophyta</taxon>
        <taxon>Tracheophyta</taxon>
        <taxon>Spermatophyta</taxon>
        <taxon>Magnoliopsida</taxon>
        <taxon>eudicotyledons</taxon>
        <taxon>Gunneridae</taxon>
        <taxon>Pentapetalae</taxon>
        <taxon>rosids</taxon>
        <taxon>fabids</taxon>
        <taxon>Cucurbitales</taxon>
        <taxon>Cucurbitaceae</taxon>
        <taxon>Benincaseae</taxon>
        <taxon>Cucumis</taxon>
    </lineage>
</organism>
<reference evidence="4 5" key="2">
    <citation type="journal article" date="2009" name="PLoS ONE">
        <title>An integrated genetic and cytogenetic map of the cucumber genome.</title>
        <authorList>
            <person name="Ren Y."/>
            <person name="Zhang Z."/>
            <person name="Liu J."/>
            <person name="Staub J.E."/>
            <person name="Han Y."/>
            <person name="Cheng Z."/>
            <person name="Li X."/>
            <person name="Lu J."/>
            <person name="Miao H."/>
            <person name="Kang H."/>
            <person name="Xie B."/>
            <person name="Gu X."/>
            <person name="Wang X."/>
            <person name="Du Y."/>
            <person name="Jin W."/>
            <person name="Huang S."/>
        </authorList>
    </citation>
    <scope>NUCLEOTIDE SEQUENCE [LARGE SCALE GENOMIC DNA]</scope>
    <source>
        <strain evidence="5">cv. 9930</strain>
    </source>
</reference>
<keyword evidence="5" id="KW-1185">Reference proteome</keyword>
<dbReference type="PROSITE" id="PS51525">
    <property type="entry name" value="NET"/>
    <property type="match status" value="1"/>
</dbReference>
<proteinExistence type="predicted"/>
<feature type="domain" description="NET" evidence="3">
    <location>
        <begin position="1"/>
        <end position="72"/>
    </location>
</feature>
<keyword evidence="2" id="KW-0804">Transcription</keyword>
<dbReference type="Proteomes" id="UP000029981">
    <property type="component" value="Chromosome 3"/>
</dbReference>
<keyword evidence="1" id="KW-0805">Transcription regulation</keyword>
<dbReference type="STRING" id="3659.A0A0A0LB98"/>
<evidence type="ECO:0000256" key="1">
    <source>
        <dbReference type="ARBA" id="ARBA00023015"/>
    </source>
</evidence>
<dbReference type="InterPro" id="IPR027353">
    <property type="entry name" value="NET_dom"/>
</dbReference>
<name>A0A0A0LB98_CUCSA</name>
<dbReference type="Pfam" id="PF17035">
    <property type="entry name" value="BET"/>
    <property type="match status" value="1"/>
</dbReference>
<reference evidence="4 5" key="3">
    <citation type="journal article" date="2010" name="BMC Genomics">
        <title>Transcriptome sequencing and comparative analysis of cucumber flowers with different sex types.</title>
        <authorList>
            <person name="Guo S."/>
            <person name="Zheng Y."/>
            <person name="Joung J.G."/>
            <person name="Liu S."/>
            <person name="Zhang Z."/>
            <person name="Crasta O.R."/>
            <person name="Sobral B.W."/>
            <person name="Xu Y."/>
            <person name="Huang S."/>
            <person name="Fei Z."/>
        </authorList>
    </citation>
    <scope>NUCLEOTIDE SEQUENCE [LARGE SCALE GENOMIC DNA]</scope>
    <source>
        <strain evidence="5">cv. 9930</strain>
    </source>
</reference>
<dbReference type="OMA" id="MTHREKI"/>
<dbReference type="PANTHER" id="PTHR45926">
    <property type="entry name" value="OSJNBA0053K19.4 PROTEIN"/>
    <property type="match status" value="1"/>
</dbReference>
<accession>A0A0A0LB98</accession>
<sequence length="73" mass="8640">MTFKEKEELQKLIQKLPPENIRRVAEIVIQHRTDKTDLSGEIHIGLDKENNTTLWRLYYYVEAVEKAKKLASK</sequence>
<evidence type="ECO:0000313" key="5">
    <source>
        <dbReference type="Proteomes" id="UP000029981"/>
    </source>
</evidence>
<dbReference type="Gramene" id="KGN58229">
    <property type="protein sequence ID" value="KGN58229"/>
    <property type="gene ID" value="Csa_3G597280"/>
</dbReference>
<evidence type="ECO:0000259" key="3">
    <source>
        <dbReference type="PROSITE" id="PS51525"/>
    </source>
</evidence>
<reference evidence="4 5" key="4">
    <citation type="journal article" date="2011" name="BMC Genomics">
        <title>RNA-Seq improves annotation of protein-coding genes in the cucumber genome.</title>
        <authorList>
            <person name="Li Z."/>
            <person name="Zhang Z."/>
            <person name="Yan P."/>
            <person name="Huang S."/>
            <person name="Fei Z."/>
            <person name="Lin K."/>
        </authorList>
    </citation>
    <scope>NUCLEOTIDE SEQUENCE [LARGE SCALE GENOMIC DNA]</scope>
    <source>
        <strain evidence="5">cv. 9930</strain>
    </source>
</reference>
<evidence type="ECO:0000256" key="2">
    <source>
        <dbReference type="ARBA" id="ARBA00023163"/>
    </source>
</evidence>
<dbReference type="AlphaFoldDB" id="A0A0A0LB98"/>